<keyword evidence="1" id="KW-0472">Membrane</keyword>
<keyword evidence="3" id="KW-1185">Reference proteome</keyword>
<organism evidence="2 3">
    <name type="scientific">Lactuca saligna</name>
    <name type="common">Willowleaf lettuce</name>
    <dbReference type="NCBI Taxonomy" id="75948"/>
    <lineage>
        <taxon>Eukaryota</taxon>
        <taxon>Viridiplantae</taxon>
        <taxon>Streptophyta</taxon>
        <taxon>Embryophyta</taxon>
        <taxon>Tracheophyta</taxon>
        <taxon>Spermatophyta</taxon>
        <taxon>Magnoliopsida</taxon>
        <taxon>eudicotyledons</taxon>
        <taxon>Gunneridae</taxon>
        <taxon>Pentapetalae</taxon>
        <taxon>asterids</taxon>
        <taxon>campanulids</taxon>
        <taxon>Asterales</taxon>
        <taxon>Asteraceae</taxon>
        <taxon>Cichorioideae</taxon>
        <taxon>Cichorieae</taxon>
        <taxon>Lactucinae</taxon>
        <taxon>Lactuca</taxon>
    </lineage>
</organism>
<gene>
    <name evidence="2" type="ORF">LSALG_LOCUS34492</name>
</gene>
<sequence>MYQIYIVKFIHLQDDHEPNPWEFYWRSFLLQLNNMFLLSGLGIFNGILFIRFNIHREAEMMGLAYFMLNQSKKILNIARKTPSALMYILGHQCLMVWPLVDKEGVGVCFHFSYEEPLHSAVMLVPIMLRKYGFHFILSGDLYNKWDQSNGAMDPEVLKEFVSVHKEVWAILVGSYSYNSTYAKTQYGVKNNWETKRFTKIREREGLIEKDKGNLMHDYFKQNDCFCFHSILIQFKKWQLTLLFYPHKLHY</sequence>
<feature type="transmembrane region" description="Helical" evidence="1">
    <location>
        <begin position="28"/>
        <end position="50"/>
    </location>
</feature>
<proteinExistence type="predicted"/>
<keyword evidence="1" id="KW-0812">Transmembrane</keyword>
<accession>A0AA35ZPV5</accession>
<evidence type="ECO:0000256" key="1">
    <source>
        <dbReference type="SAM" id="Phobius"/>
    </source>
</evidence>
<name>A0AA35ZPV5_LACSI</name>
<dbReference type="Proteomes" id="UP001177003">
    <property type="component" value="Chromosome 8"/>
</dbReference>
<keyword evidence="1" id="KW-1133">Transmembrane helix</keyword>
<dbReference type="EMBL" id="OX465084">
    <property type="protein sequence ID" value="CAI9295552.1"/>
    <property type="molecule type" value="Genomic_DNA"/>
</dbReference>
<protein>
    <submittedName>
        <fullName evidence="2">Uncharacterized protein</fullName>
    </submittedName>
</protein>
<dbReference type="AlphaFoldDB" id="A0AA35ZPV5"/>
<evidence type="ECO:0000313" key="3">
    <source>
        <dbReference type="Proteomes" id="UP001177003"/>
    </source>
</evidence>
<reference evidence="2" key="1">
    <citation type="submission" date="2023-04" db="EMBL/GenBank/DDBJ databases">
        <authorList>
            <person name="Vijverberg K."/>
            <person name="Xiong W."/>
            <person name="Schranz E."/>
        </authorList>
    </citation>
    <scope>NUCLEOTIDE SEQUENCE</scope>
</reference>
<evidence type="ECO:0000313" key="2">
    <source>
        <dbReference type="EMBL" id="CAI9295552.1"/>
    </source>
</evidence>